<accession>A0A4Z2HVY6</accession>
<protein>
    <submittedName>
        <fullName evidence="1">Uncharacterized protein</fullName>
    </submittedName>
</protein>
<evidence type="ECO:0000313" key="1">
    <source>
        <dbReference type="EMBL" id="TNN69751.1"/>
    </source>
</evidence>
<comment type="caution">
    <text evidence="1">The sequence shown here is derived from an EMBL/GenBank/DDBJ whole genome shotgun (WGS) entry which is preliminary data.</text>
</comment>
<evidence type="ECO:0000313" key="2">
    <source>
        <dbReference type="Proteomes" id="UP000314294"/>
    </source>
</evidence>
<organism evidence="1 2">
    <name type="scientific">Liparis tanakae</name>
    <name type="common">Tanaka's snailfish</name>
    <dbReference type="NCBI Taxonomy" id="230148"/>
    <lineage>
        <taxon>Eukaryota</taxon>
        <taxon>Metazoa</taxon>
        <taxon>Chordata</taxon>
        <taxon>Craniata</taxon>
        <taxon>Vertebrata</taxon>
        <taxon>Euteleostomi</taxon>
        <taxon>Actinopterygii</taxon>
        <taxon>Neopterygii</taxon>
        <taxon>Teleostei</taxon>
        <taxon>Neoteleostei</taxon>
        <taxon>Acanthomorphata</taxon>
        <taxon>Eupercaria</taxon>
        <taxon>Perciformes</taxon>
        <taxon>Cottioidei</taxon>
        <taxon>Cottales</taxon>
        <taxon>Liparidae</taxon>
        <taxon>Liparis</taxon>
    </lineage>
</organism>
<name>A0A4Z2HVY6_9TELE</name>
<reference evidence="1 2" key="1">
    <citation type="submission" date="2019-03" db="EMBL/GenBank/DDBJ databases">
        <title>First draft genome of Liparis tanakae, snailfish: a comprehensive survey of snailfish specific genes.</title>
        <authorList>
            <person name="Kim W."/>
            <person name="Song I."/>
            <person name="Jeong J.-H."/>
            <person name="Kim D."/>
            <person name="Kim S."/>
            <person name="Ryu S."/>
            <person name="Song J.Y."/>
            <person name="Lee S.K."/>
        </authorList>
    </citation>
    <scope>NUCLEOTIDE SEQUENCE [LARGE SCALE GENOMIC DNA]</scope>
    <source>
        <tissue evidence="1">Muscle</tissue>
    </source>
</reference>
<gene>
    <name evidence="1" type="ORF">EYF80_019983</name>
</gene>
<sequence>MVAPWQYLGCIGRHLGSLGIVSRCKEGVELAGKQLLSTGKVVADRHAEGQVWVLEHIGFMMALSAEIGLRIGLLGSAISMMTTWACSPTFSLMQMNLSDSMVRVLNPMLAGLMPRFWS</sequence>
<dbReference type="EMBL" id="SRLO01000171">
    <property type="protein sequence ID" value="TNN69751.1"/>
    <property type="molecule type" value="Genomic_DNA"/>
</dbReference>
<keyword evidence="2" id="KW-1185">Reference proteome</keyword>
<proteinExistence type="predicted"/>
<dbReference type="Proteomes" id="UP000314294">
    <property type="component" value="Unassembled WGS sequence"/>
</dbReference>
<dbReference type="AlphaFoldDB" id="A0A4Z2HVY6"/>